<dbReference type="Proteomes" id="UP001254257">
    <property type="component" value="Unassembled WGS sequence"/>
</dbReference>
<evidence type="ECO:0000313" key="2">
    <source>
        <dbReference type="EMBL" id="MDU0342204.1"/>
    </source>
</evidence>
<feature type="compositionally biased region" description="Basic and acidic residues" evidence="1">
    <location>
        <begin position="154"/>
        <end position="165"/>
    </location>
</feature>
<proteinExistence type="predicted"/>
<name>A0ABU3SBM7_9HYPH</name>
<organism evidence="2 3">
    <name type="scientific">Bosea rubneri</name>
    <dbReference type="NCBI Taxonomy" id="3075434"/>
    <lineage>
        <taxon>Bacteria</taxon>
        <taxon>Pseudomonadati</taxon>
        <taxon>Pseudomonadota</taxon>
        <taxon>Alphaproteobacteria</taxon>
        <taxon>Hyphomicrobiales</taxon>
        <taxon>Boseaceae</taxon>
        <taxon>Bosea</taxon>
    </lineage>
</organism>
<protein>
    <submittedName>
        <fullName evidence="2">DUF3306 domain-containing protein</fullName>
    </submittedName>
</protein>
<feature type="compositionally biased region" description="Pro residues" evidence="1">
    <location>
        <begin position="32"/>
        <end position="50"/>
    </location>
</feature>
<comment type="caution">
    <text evidence="2">The sequence shown here is derived from an EMBL/GenBank/DDBJ whole genome shotgun (WGS) entry which is preliminary data.</text>
</comment>
<dbReference type="RefSeq" id="WP_316019990.1">
    <property type="nucleotide sequence ID" value="NZ_JAWDID010000035.1"/>
</dbReference>
<feature type="region of interest" description="Disordered" evidence="1">
    <location>
        <begin position="137"/>
        <end position="243"/>
    </location>
</feature>
<evidence type="ECO:0000313" key="3">
    <source>
        <dbReference type="Proteomes" id="UP001254257"/>
    </source>
</evidence>
<sequence length="243" mass="25667">MAARGEGDGDDGFLGRWSRRKRAAAAEQAAPPAAPLPVPSSAPEPALPPEPEPEMVEPPSLDLVDKDFDLAHWLKQNVPESWKRAALRRAWESDPAISGYLDPARDYALDWNTPGGAPGYGPLSASDNVEEMIANIFGKQPEPAAESTVVDPAAVRDDAADDRLSSNEGVAGAVGAPQQEDAEPPRQLPSLRRSDAPDVAKTVENPSELPSPPAAGAAAVRDEPWSQPSMARPRRRGGGATPL</sequence>
<accession>A0ABU3SBM7</accession>
<keyword evidence="3" id="KW-1185">Reference proteome</keyword>
<dbReference type="InterPro" id="IPR021735">
    <property type="entry name" value="DUF3306"/>
</dbReference>
<dbReference type="Pfam" id="PF11748">
    <property type="entry name" value="DUF3306"/>
    <property type="match status" value="1"/>
</dbReference>
<dbReference type="EMBL" id="JAWDID010000035">
    <property type="protein sequence ID" value="MDU0342204.1"/>
    <property type="molecule type" value="Genomic_DNA"/>
</dbReference>
<feature type="region of interest" description="Disordered" evidence="1">
    <location>
        <begin position="1"/>
        <end position="60"/>
    </location>
</feature>
<evidence type="ECO:0000256" key="1">
    <source>
        <dbReference type="SAM" id="MobiDB-lite"/>
    </source>
</evidence>
<gene>
    <name evidence="2" type="ORF">RKE40_20090</name>
</gene>
<reference evidence="2 3" key="1">
    <citation type="submission" date="2023-09" db="EMBL/GenBank/DDBJ databases">
        <title>Whole genome shotgun sequencing (WGS) of Bosea sp. ZW T0_25, isolated from stored onions (Allium cepa).</title>
        <authorList>
            <person name="Stoll D.A."/>
            <person name="Huch M."/>
        </authorList>
    </citation>
    <scope>NUCLEOTIDE SEQUENCE [LARGE SCALE GENOMIC DNA]</scope>
    <source>
        <strain evidence="2 3">ZW T0_25</strain>
    </source>
</reference>